<keyword evidence="3 8" id="KW-0597">Phosphoprotein</keyword>
<dbReference type="Proteomes" id="UP000266340">
    <property type="component" value="Unassembled WGS sequence"/>
</dbReference>
<keyword evidence="5" id="KW-0805">Transcription regulation</keyword>
<evidence type="ECO:0000259" key="10">
    <source>
        <dbReference type="PROSITE" id="PS50110"/>
    </source>
</evidence>
<accession>A0A398CHH9</accession>
<evidence type="ECO:0000256" key="8">
    <source>
        <dbReference type="PROSITE-ProRule" id="PRU00169"/>
    </source>
</evidence>
<dbReference type="InterPro" id="IPR001789">
    <property type="entry name" value="Sig_transdc_resp-reg_receiver"/>
</dbReference>
<dbReference type="Gene3D" id="1.10.10.60">
    <property type="entry name" value="Homeodomain-like"/>
    <property type="match status" value="2"/>
</dbReference>
<organism evidence="11 12">
    <name type="scientific">Cohnella faecalis</name>
    <dbReference type="NCBI Taxonomy" id="2315694"/>
    <lineage>
        <taxon>Bacteria</taxon>
        <taxon>Bacillati</taxon>
        <taxon>Bacillota</taxon>
        <taxon>Bacilli</taxon>
        <taxon>Bacillales</taxon>
        <taxon>Paenibacillaceae</taxon>
        <taxon>Cohnella</taxon>
    </lineage>
</organism>
<evidence type="ECO:0000259" key="9">
    <source>
        <dbReference type="PROSITE" id="PS01124"/>
    </source>
</evidence>
<dbReference type="SUPFAM" id="SSF52172">
    <property type="entry name" value="CheY-like"/>
    <property type="match status" value="1"/>
</dbReference>
<dbReference type="InterPro" id="IPR011006">
    <property type="entry name" value="CheY-like_superfamily"/>
</dbReference>
<dbReference type="InterPro" id="IPR051552">
    <property type="entry name" value="HptR"/>
</dbReference>
<dbReference type="OrthoDB" id="2510626at2"/>
<dbReference type="Pfam" id="PF00072">
    <property type="entry name" value="Response_reg"/>
    <property type="match status" value="1"/>
</dbReference>
<keyword evidence="12" id="KW-1185">Reference proteome</keyword>
<keyword evidence="2" id="KW-0963">Cytoplasm</keyword>
<keyword evidence="6" id="KW-0238">DNA-binding</keyword>
<dbReference type="Pfam" id="PF17853">
    <property type="entry name" value="GGDEF_2"/>
    <property type="match status" value="1"/>
</dbReference>
<name>A0A398CHH9_9BACL</name>
<reference evidence="11 12" key="1">
    <citation type="submission" date="2018-09" db="EMBL/GenBank/DDBJ databases">
        <title>Cohnella cavernae sp. nov., isolated from a karst cave.</title>
        <authorList>
            <person name="Zhu H."/>
        </authorList>
    </citation>
    <scope>NUCLEOTIDE SEQUENCE [LARGE SCALE GENOMIC DNA]</scope>
    <source>
        <strain evidence="11 12">K2E09-144</strain>
    </source>
</reference>
<feature type="domain" description="HTH araC/xylS-type" evidence="9">
    <location>
        <begin position="426"/>
        <end position="524"/>
    </location>
</feature>
<dbReference type="SMART" id="SM00448">
    <property type="entry name" value="REC"/>
    <property type="match status" value="1"/>
</dbReference>
<evidence type="ECO:0000256" key="6">
    <source>
        <dbReference type="ARBA" id="ARBA00023125"/>
    </source>
</evidence>
<keyword evidence="4" id="KW-0902">Two-component regulatory system</keyword>
<dbReference type="PROSITE" id="PS50110">
    <property type="entry name" value="RESPONSE_REGULATORY"/>
    <property type="match status" value="1"/>
</dbReference>
<comment type="subcellular location">
    <subcellularLocation>
        <location evidence="1">Cytoplasm</location>
    </subcellularLocation>
</comment>
<evidence type="ECO:0000256" key="1">
    <source>
        <dbReference type="ARBA" id="ARBA00004496"/>
    </source>
</evidence>
<evidence type="ECO:0000256" key="3">
    <source>
        <dbReference type="ARBA" id="ARBA00022553"/>
    </source>
</evidence>
<dbReference type="PANTHER" id="PTHR42713:SF3">
    <property type="entry name" value="TRANSCRIPTIONAL REGULATORY PROTEIN HPTR"/>
    <property type="match status" value="1"/>
</dbReference>
<proteinExistence type="predicted"/>
<dbReference type="Gene3D" id="3.40.50.2300">
    <property type="match status" value="1"/>
</dbReference>
<dbReference type="GO" id="GO:0003700">
    <property type="term" value="F:DNA-binding transcription factor activity"/>
    <property type="evidence" value="ECO:0007669"/>
    <property type="project" value="InterPro"/>
</dbReference>
<dbReference type="InterPro" id="IPR009057">
    <property type="entry name" value="Homeodomain-like_sf"/>
</dbReference>
<dbReference type="PROSITE" id="PS01124">
    <property type="entry name" value="HTH_ARAC_FAMILY_2"/>
    <property type="match status" value="1"/>
</dbReference>
<keyword evidence="7" id="KW-0804">Transcription</keyword>
<comment type="caution">
    <text evidence="11">The sequence shown here is derived from an EMBL/GenBank/DDBJ whole genome shotgun (WGS) entry which is preliminary data.</text>
</comment>
<evidence type="ECO:0000256" key="5">
    <source>
        <dbReference type="ARBA" id="ARBA00023015"/>
    </source>
</evidence>
<sequence>MRQVMIVDDERWIRRGLIQSIPWDELGLELAGEAEDGKDAYDMALEKKPDLMFLDMRMPGLDGKQLLALLRRDLPELLTIVVSGYSDFEYTKEAILHNAFDYLLKPVKKEELASVLEKALVRLNEQESLKRKTAVDNRKNGLWSALFQRERSNDAEREAADDGAAERWKPGEEAVVMVAQPDRFCDRYETQLLTDELQSKLMRDKAFYMGGAWDFALTAAPGDAGEIVLSIRSGQPELREHRSLVADVQALLKQSGNSSYSIGISDPVGHVSELPQAYKQAKTSLSAKKLGIACAILYPKRETASGAGQYPRELETKLLLTLQMGSEEAAKSEFGRFYAAVAEDGMTVDDLQRSASLLVHAIEKQLHASQASLEEISGTGPLGYAEIIKARNDAASIRTLFECRIIPAASAYYGATVANQGEKIVREIQKLIEIHYAQPLSLHQIAESRFVNPDYLSRLFKKTTGRNFVDYLADFRIAKSIEFLKDSKHKNYEIAKKVGYEDYRYFSQIFKKKTGMTIGEFRSSRPPTEN</sequence>
<dbReference type="EMBL" id="QXJM01000056">
    <property type="protein sequence ID" value="RIE00378.1"/>
    <property type="molecule type" value="Genomic_DNA"/>
</dbReference>
<dbReference type="GO" id="GO:0000160">
    <property type="term" value="P:phosphorelay signal transduction system"/>
    <property type="evidence" value="ECO:0007669"/>
    <property type="project" value="UniProtKB-KW"/>
</dbReference>
<dbReference type="InterPro" id="IPR018060">
    <property type="entry name" value="HTH_AraC"/>
</dbReference>
<dbReference type="SMART" id="SM00342">
    <property type="entry name" value="HTH_ARAC"/>
    <property type="match status" value="1"/>
</dbReference>
<evidence type="ECO:0000313" key="11">
    <source>
        <dbReference type="EMBL" id="RIE00378.1"/>
    </source>
</evidence>
<evidence type="ECO:0000313" key="12">
    <source>
        <dbReference type="Proteomes" id="UP000266340"/>
    </source>
</evidence>
<feature type="domain" description="Response regulatory" evidence="10">
    <location>
        <begin position="3"/>
        <end position="120"/>
    </location>
</feature>
<evidence type="ECO:0000256" key="4">
    <source>
        <dbReference type="ARBA" id="ARBA00023012"/>
    </source>
</evidence>
<evidence type="ECO:0000256" key="7">
    <source>
        <dbReference type="ARBA" id="ARBA00023163"/>
    </source>
</evidence>
<dbReference type="InterPro" id="IPR041522">
    <property type="entry name" value="CdaR_GGDEF"/>
</dbReference>
<dbReference type="AlphaFoldDB" id="A0A398CHH9"/>
<protein>
    <submittedName>
        <fullName evidence="11">Response regulator</fullName>
    </submittedName>
</protein>
<dbReference type="Pfam" id="PF12833">
    <property type="entry name" value="HTH_18"/>
    <property type="match status" value="1"/>
</dbReference>
<dbReference type="SUPFAM" id="SSF46689">
    <property type="entry name" value="Homeodomain-like"/>
    <property type="match status" value="2"/>
</dbReference>
<dbReference type="RefSeq" id="WP_119152496.1">
    <property type="nucleotide sequence ID" value="NZ_JBHSOV010000044.1"/>
</dbReference>
<evidence type="ECO:0000256" key="2">
    <source>
        <dbReference type="ARBA" id="ARBA00022490"/>
    </source>
</evidence>
<dbReference type="CDD" id="cd17536">
    <property type="entry name" value="REC_YesN-like"/>
    <property type="match status" value="1"/>
</dbReference>
<dbReference type="GO" id="GO:0005737">
    <property type="term" value="C:cytoplasm"/>
    <property type="evidence" value="ECO:0007669"/>
    <property type="project" value="UniProtKB-SubCell"/>
</dbReference>
<dbReference type="PANTHER" id="PTHR42713">
    <property type="entry name" value="HISTIDINE KINASE-RELATED"/>
    <property type="match status" value="1"/>
</dbReference>
<feature type="modified residue" description="4-aspartylphosphate" evidence="8">
    <location>
        <position position="55"/>
    </location>
</feature>
<gene>
    <name evidence="11" type="ORF">D3H35_28580</name>
</gene>
<dbReference type="GO" id="GO:0043565">
    <property type="term" value="F:sequence-specific DNA binding"/>
    <property type="evidence" value="ECO:0007669"/>
    <property type="project" value="InterPro"/>
</dbReference>